<feature type="domain" description="Rap-GAP" evidence="3">
    <location>
        <begin position="1107"/>
        <end position="1373"/>
    </location>
</feature>
<dbReference type="OrthoDB" id="10009983at2759"/>
<feature type="region of interest" description="Disordered" evidence="2">
    <location>
        <begin position="371"/>
        <end position="424"/>
    </location>
</feature>
<dbReference type="Proteomes" id="UP000198287">
    <property type="component" value="Unassembled WGS sequence"/>
</dbReference>
<name>A0A226EQP7_FOLCA</name>
<dbReference type="PANTHER" id="PTHR21344">
    <property type="entry name" value="RAL GTPASE-ACTIVATING PROTEIN SUBUNIT BETA"/>
    <property type="match status" value="1"/>
</dbReference>
<dbReference type="InterPro" id="IPR039930">
    <property type="entry name" value="RALGAPB"/>
</dbReference>
<gene>
    <name evidence="4" type="ORF">Fcan01_05689</name>
</gene>
<dbReference type="InterPro" id="IPR000331">
    <property type="entry name" value="Rap/Ran_GAP_dom"/>
</dbReference>
<proteinExistence type="predicted"/>
<protein>
    <submittedName>
        <fullName evidence="4">Ral GTPase-activating protein subunit beta</fullName>
    </submittedName>
</protein>
<evidence type="ECO:0000313" key="5">
    <source>
        <dbReference type="Proteomes" id="UP000198287"/>
    </source>
</evidence>
<dbReference type="OMA" id="CWEECCV"/>
<dbReference type="EMBL" id="LNIX01000002">
    <property type="protein sequence ID" value="OXA59141.1"/>
    <property type="molecule type" value="Genomic_DNA"/>
</dbReference>
<dbReference type="PANTHER" id="PTHR21344:SF1">
    <property type="entry name" value="RAL GTPASE-ACTIVATING PROTEIN SUBUNIT BETA"/>
    <property type="match status" value="1"/>
</dbReference>
<dbReference type="InterPro" id="IPR035974">
    <property type="entry name" value="Rap/Ran-GAP_sf"/>
</dbReference>
<dbReference type="SUPFAM" id="SSF111347">
    <property type="entry name" value="Rap/Ran-GAP"/>
    <property type="match status" value="2"/>
</dbReference>
<organism evidence="4 5">
    <name type="scientific">Folsomia candida</name>
    <name type="common">Springtail</name>
    <dbReference type="NCBI Taxonomy" id="158441"/>
    <lineage>
        <taxon>Eukaryota</taxon>
        <taxon>Metazoa</taxon>
        <taxon>Ecdysozoa</taxon>
        <taxon>Arthropoda</taxon>
        <taxon>Hexapoda</taxon>
        <taxon>Collembola</taxon>
        <taxon>Entomobryomorpha</taxon>
        <taxon>Isotomoidea</taxon>
        <taxon>Isotomidae</taxon>
        <taxon>Proisotominae</taxon>
        <taxon>Folsomia</taxon>
    </lineage>
</organism>
<accession>A0A226EQP7</accession>
<dbReference type="GO" id="GO:0051056">
    <property type="term" value="P:regulation of small GTPase mediated signal transduction"/>
    <property type="evidence" value="ECO:0007669"/>
    <property type="project" value="InterPro"/>
</dbReference>
<feature type="compositionally biased region" description="Low complexity" evidence="2">
    <location>
        <begin position="403"/>
        <end position="418"/>
    </location>
</feature>
<evidence type="ECO:0000256" key="1">
    <source>
        <dbReference type="ARBA" id="ARBA00022468"/>
    </source>
</evidence>
<keyword evidence="1" id="KW-0343">GTPase activation</keyword>
<dbReference type="GO" id="GO:0005096">
    <property type="term" value="F:GTPase activator activity"/>
    <property type="evidence" value="ECO:0007669"/>
    <property type="project" value="UniProtKB-KW"/>
</dbReference>
<dbReference type="PROSITE" id="PS50085">
    <property type="entry name" value="RAPGAP"/>
    <property type="match status" value="1"/>
</dbReference>
<evidence type="ECO:0000259" key="3">
    <source>
        <dbReference type="PROSITE" id="PS50085"/>
    </source>
</evidence>
<keyword evidence="5" id="KW-1185">Reference proteome</keyword>
<feature type="compositionally biased region" description="Polar residues" evidence="2">
    <location>
        <begin position="371"/>
        <end position="402"/>
    </location>
</feature>
<comment type="caution">
    <text evidence="4">The sequence shown here is derived from an EMBL/GenBank/DDBJ whole genome shotgun (WGS) entry which is preliminary data.</text>
</comment>
<sequence>MYWEWATLTGSIGNGSDKFERSSVLTSLPPESAKEVVGAVVRHVVSTLGISQPPSPSSFDSDVEVEWCLQVVCYGLSLPLADHEIIKDCVSIYCEWLSCLAPIPKISVPKPVVDRPDFYARKMINQLYHLFLPRKGEAQDTINRQAILCHRVLRILQNVIKASESLEPATWSTCLLFLIAINDAILSPPSITGDIGDQLCDRVLSVLFEVWLLACAKSFPSPTLWKTLRESCQCFRHRSNLFDQWNRINLLLTGRVLNIMYGPEYVKHHTIGNPVDLTQPTIISQTQNFLQYAISSDAVVDPCQHPCLSVLPSIFHKSMAGIAGMVDAFLGLPPRPMMMEGTIPEHSSPTTTIPSPVAPMRRLAKSFSVATSTSNVSKGNPRTSLLGITTGRSKDTSSIPTLSHSQSNSIQSVQSSGSMGAPSKSFIPSTRMEIGRPKVNSILHLFGPWLFESALTCSEPKHDGEVRRTSRSSSVPAALPESIDIPHAITIDKYYQGRAEALGILCRIFCSKKTGEDILPSYLARFYIAVHKGLKDRNDEETRSEVLVSILSNSPDLFRVDLEGVTVLMPAIVESLEAVLPTKDALRNDLRQSSIQLLLSMISLPFHFLNVPIKEVLDKNSYSTTFIQLKPRLANLLTNALQVETDSVNIQMLLGGLMMFVSDTAAFEELEKSSVGTGTESPTNLFLSENTSMRSFSDYSNSFDEHALGLPESGESCIDSAHALFIRTTYLVCHRLISTWKTDLPVSIAALELLNGLGRIGIKADPLECRRTVKWVCDFIIHQCSRPPPSHSKDLHSSIVAAFQCQTTWLTHHPYLLDDKETLHTVLESKPGEPVKMKDEKDLKPVSLRVRDAAEALLAVIFEQVGRYAPCSGVKTSPSVDEYTVLSQVHSQETLTKTEIISNYFRYFVIDHSILVSLFEEALGNDQDPQPTVTMVLRVPTGRHAWTLQLRHLPRNKGKLSGNNPTGRPLPMTVVGTRYDDIQHRYFPESADRIVFCKADKAIPPLDFFNSESGDQDALEQSRLSMILENQIRLEKSVENMIREETDESYPNLRTEAQAPPVSQEFQTARLLLSNLGFITVQDGSDFSSLPKLVAIDSRLPDFMEYLETLDSTSCRTCDTVHVFYVRNGQKCPQEILSNVQSRANVHPHFVEFLLSLGWPVNVSEHEGWTGNINTSWKRLSHRSSTLRGHTEQKCNATLQDDGAQSGLTQKETDFHGGSLYNGDSFLYWSDVASEIAFIVPTTAGQQCGDAAVWDVGDASPDSPEGLHMTSTNDKNKSKFPKHIVEHGEDRSKLKKALNGKLIDTKIFVVWLESFEDSFHFPSSALMSSAVTGLENELVKDPSLIIFIHALKNGLFRIRLAGESLSAAVLPESWLVLKFSVSFTTRVPITQWYERTTCLSVATGKQAVCSTPTIRTAALNPHFNKFRMGLPTPLVDGMVVSRRTLGNLVRQTALNMARRKRLENDSFQPPHVRRKFKIQEMATKFATSLSCPEFYTQFFQSPHGSSHEHYDGLSSTTTVHHV</sequence>
<evidence type="ECO:0000313" key="4">
    <source>
        <dbReference type="EMBL" id="OXA59141.1"/>
    </source>
</evidence>
<dbReference type="Pfam" id="PF20412">
    <property type="entry name" value="RALGAPB_N"/>
    <property type="match status" value="1"/>
</dbReference>
<reference evidence="4 5" key="1">
    <citation type="submission" date="2015-12" db="EMBL/GenBank/DDBJ databases">
        <title>The genome of Folsomia candida.</title>
        <authorList>
            <person name="Faddeeva A."/>
            <person name="Derks M.F."/>
            <person name="Anvar Y."/>
            <person name="Smit S."/>
            <person name="Van Straalen N."/>
            <person name="Roelofs D."/>
        </authorList>
    </citation>
    <scope>NUCLEOTIDE SEQUENCE [LARGE SCALE GENOMIC DNA]</scope>
    <source>
        <strain evidence="4 5">VU population</strain>
        <tissue evidence="4">Whole body</tissue>
    </source>
</reference>
<dbReference type="Gene3D" id="3.40.50.11210">
    <property type="entry name" value="Rap/Ran-GAP"/>
    <property type="match status" value="1"/>
</dbReference>
<dbReference type="STRING" id="158441.A0A226EQP7"/>
<evidence type="ECO:0000256" key="2">
    <source>
        <dbReference type="SAM" id="MobiDB-lite"/>
    </source>
</evidence>
<dbReference type="InterPro" id="IPR046859">
    <property type="entry name" value="RGPA/RALGAPB_N"/>
</dbReference>